<dbReference type="AlphaFoldDB" id="Q02A75"/>
<dbReference type="EMBL" id="CP000473">
    <property type="protein sequence ID" value="ABJ82051.1"/>
    <property type="molecule type" value="Genomic_DNA"/>
</dbReference>
<gene>
    <name evidence="2" type="ordered locus">Acid_1053</name>
</gene>
<feature type="transmembrane region" description="Helical" evidence="1">
    <location>
        <begin position="122"/>
        <end position="139"/>
    </location>
</feature>
<dbReference type="HOGENOM" id="CLU_1593459_0_0_0"/>
<dbReference type="InParanoid" id="Q02A75"/>
<organism evidence="2">
    <name type="scientific">Solibacter usitatus (strain Ellin6076)</name>
    <dbReference type="NCBI Taxonomy" id="234267"/>
    <lineage>
        <taxon>Bacteria</taxon>
        <taxon>Pseudomonadati</taxon>
        <taxon>Acidobacteriota</taxon>
        <taxon>Terriglobia</taxon>
        <taxon>Bryobacterales</taxon>
        <taxon>Solibacteraceae</taxon>
        <taxon>Candidatus Solibacter</taxon>
    </lineage>
</organism>
<feature type="transmembrane region" description="Helical" evidence="1">
    <location>
        <begin position="50"/>
        <end position="72"/>
    </location>
</feature>
<sequence length="167" mass="18727">MNRERSGPPAQALWLLGRFCPKRNREAITGDLLERFGEGRSARWFWRQTLASTVVGPVGFATAGTGLIWWFPWGRIFPLAAMTTSMNWGARLGWVAVLEMVTALMMLPLFAAFFGRIRLPRVFLLCALLFTVGDLPAVWWHPAAWAVPAMVGWIFGALLITPRVVRA</sequence>
<keyword evidence="1" id="KW-1133">Transmembrane helix</keyword>
<feature type="transmembrane region" description="Helical" evidence="1">
    <location>
        <begin position="145"/>
        <end position="165"/>
    </location>
</feature>
<accession>Q02A75</accession>
<keyword evidence="1" id="KW-0472">Membrane</keyword>
<proteinExistence type="predicted"/>
<dbReference type="KEGG" id="sus:Acid_1053"/>
<evidence type="ECO:0000313" key="2">
    <source>
        <dbReference type="EMBL" id="ABJ82051.1"/>
    </source>
</evidence>
<protein>
    <submittedName>
        <fullName evidence="2">Uncharacterized protein</fullName>
    </submittedName>
</protein>
<dbReference type="STRING" id="234267.Acid_1053"/>
<evidence type="ECO:0000256" key="1">
    <source>
        <dbReference type="SAM" id="Phobius"/>
    </source>
</evidence>
<keyword evidence="1" id="KW-0812">Transmembrane</keyword>
<name>Q02A75_SOLUE</name>
<feature type="transmembrane region" description="Helical" evidence="1">
    <location>
        <begin position="92"/>
        <end position="115"/>
    </location>
</feature>
<reference evidence="2" key="1">
    <citation type="submission" date="2006-10" db="EMBL/GenBank/DDBJ databases">
        <title>Complete sequence of Solibacter usitatus Ellin6076.</title>
        <authorList>
            <consortium name="US DOE Joint Genome Institute"/>
            <person name="Copeland A."/>
            <person name="Lucas S."/>
            <person name="Lapidus A."/>
            <person name="Barry K."/>
            <person name="Detter J.C."/>
            <person name="Glavina del Rio T."/>
            <person name="Hammon N."/>
            <person name="Israni S."/>
            <person name="Dalin E."/>
            <person name="Tice H."/>
            <person name="Pitluck S."/>
            <person name="Thompson L.S."/>
            <person name="Brettin T."/>
            <person name="Bruce D."/>
            <person name="Han C."/>
            <person name="Tapia R."/>
            <person name="Gilna P."/>
            <person name="Schmutz J."/>
            <person name="Larimer F."/>
            <person name="Land M."/>
            <person name="Hauser L."/>
            <person name="Kyrpides N."/>
            <person name="Mikhailova N."/>
            <person name="Janssen P.H."/>
            <person name="Kuske C.R."/>
            <person name="Richardson P."/>
        </authorList>
    </citation>
    <scope>NUCLEOTIDE SEQUENCE</scope>
    <source>
        <strain evidence="2">Ellin6076</strain>
    </source>
</reference>
<dbReference type="OrthoDB" id="123166at2"/>